<organism evidence="1 2">
    <name type="scientific">Tsukamurella tyrosinosolvens</name>
    <dbReference type="NCBI Taxonomy" id="57704"/>
    <lineage>
        <taxon>Bacteria</taxon>
        <taxon>Bacillati</taxon>
        <taxon>Actinomycetota</taxon>
        <taxon>Actinomycetes</taxon>
        <taxon>Mycobacteriales</taxon>
        <taxon>Tsukamurellaceae</taxon>
        <taxon>Tsukamurella</taxon>
    </lineage>
</organism>
<proteinExistence type="predicted"/>
<dbReference type="AlphaFoldDB" id="A0A1H4UE49"/>
<gene>
    <name evidence="1" type="ORF">SAMN04489793_2858</name>
</gene>
<dbReference type="RefSeq" id="WP_068741741.1">
    <property type="nucleotide sequence ID" value="NZ_FNSA01000003.1"/>
</dbReference>
<evidence type="ECO:0000313" key="2">
    <source>
        <dbReference type="Proteomes" id="UP000182241"/>
    </source>
</evidence>
<dbReference type="EMBL" id="FNSA01000003">
    <property type="protein sequence ID" value="SEC66561.1"/>
    <property type="molecule type" value="Genomic_DNA"/>
</dbReference>
<name>A0A1H4UE49_TSUTY</name>
<keyword evidence="2" id="KW-1185">Reference proteome</keyword>
<dbReference type="Proteomes" id="UP000182241">
    <property type="component" value="Unassembled WGS sequence"/>
</dbReference>
<dbReference type="STRING" id="57704.SAMN04489793_2858"/>
<sequence length="124" mass="13802">MNLPWQTPDVRNVVWDPSDGRLGLTETCEHGCLILYQPAGPDVELAKIVRRAVRENKVVLDTKMLRMIEGTATSAELYPVPNRKAVAWWIQHAALAATFSECETCEPQAHSDGGFEEFARLHGA</sequence>
<evidence type="ECO:0000313" key="1">
    <source>
        <dbReference type="EMBL" id="SEC66561.1"/>
    </source>
</evidence>
<reference evidence="2" key="1">
    <citation type="submission" date="2016-10" db="EMBL/GenBank/DDBJ databases">
        <authorList>
            <person name="Varghese N."/>
            <person name="Submissions S."/>
        </authorList>
    </citation>
    <scope>NUCLEOTIDE SEQUENCE [LARGE SCALE GENOMIC DNA]</scope>
    <source>
        <strain evidence="2">DSM 44234</strain>
    </source>
</reference>
<protein>
    <submittedName>
        <fullName evidence="1">Uncharacterized protein</fullName>
    </submittedName>
</protein>
<accession>A0A1H4UE49</accession>